<keyword evidence="8" id="KW-1185">Reference proteome</keyword>
<evidence type="ECO:0000256" key="2">
    <source>
        <dbReference type="ARBA" id="ARBA00022771"/>
    </source>
</evidence>
<comment type="caution">
    <text evidence="7">The sequence shown here is derived from an EMBL/GenBank/DDBJ whole genome shotgun (WGS) entry which is preliminary data.</text>
</comment>
<dbReference type="PROSITE" id="PS50089">
    <property type="entry name" value="ZF_RING_2"/>
    <property type="match status" value="1"/>
</dbReference>
<dbReference type="EMBL" id="VOIH02000006">
    <property type="protein sequence ID" value="KAF3443643.1"/>
    <property type="molecule type" value="Genomic_DNA"/>
</dbReference>
<evidence type="ECO:0000313" key="7">
    <source>
        <dbReference type="EMBL" id="KAF3443643.1"/>
    </source>
</evidence>
<feature type="chain" id="PRO_5035455465" description="RING-type domain-containing protein" evidence="5">
    <location>
        <begin position="16"/>
        <end position="145"/>
    </location>
</feature>
<reference evidence="7" key="1">
    <citation type="submission" date="2020-03" db="EMBL/GenBank/DDBJ databases">
        <title>A high-quality chromosome-level genome assembly of a woody plant with both climbing and erect habits, Rhamnella rubrinervis.</title>
        <authorList>
            <person name="Lu Z."/>
            <person name="Yang Y."/>
            <person name="Zhu X."/>
            <person name="Sun Y."/>
        </authorList>
    </citation>
    <scope>NUCLEOTIDE SEQUENCE</scope>
    <source>
        <strain evidence="7">BYM</strain>
        <tissue evidence="7">Leaf</tissue>
    </source>
</reference>
<dbReference type="InterPro" id="IPR013083">
    <property type="entry name" value="Znf_RING/FYVE/PHD"/>
</dbReference>
<dbReference type="AlphaFoldDB" id="A0A8K0H104"/>
<dbReference type="PANTHER" id="PTHR45969:SF55">
    <property type="entry name" value="OS07G0686300 PROTEIN"/>
    <property type="match status" value="1"/>
</dbReference>
<accession>A0A8K0H104</accession>
<dbReference type="GO" id="GO:0061630">
    <property type="term" value="F:ubiquitin protein ligase activity"/>
    <property type="evidence" value="ECO:0007669"/>
    <property type="project" value="TreeGrafter"/>
</dbReference>
<feature type="domain" description="RING-type" evidence="6">
    <location>
        <begin position="64"/>
        <end position="107"/>
    </location>
</feature>
<dbReference type="SMART" id="SM00184">
    <property type="entry name" value="RING"/>
    <property type="match status" value="1"/>
</dbReference>
<sequence length="145" mass="16724">MWNYMVSIFSHLKWACNFLLCYSFSVHPNYPCEVPKTTSYGTGELRATRYHCESSDSADENVECAVCLSKIEEGQEIGELRCSHFFHKVCLDKWVVGFNRMTCPLCRGSPEPPLAEAAKSGVEVLVIKLWSFRSDDDQRDTWWLR</sequence>
<keyword evidence="3" id="KW-0862">Zinc</keyword>
<dbReference type="SMART" id="SM00744">
    <property type="entry name" value="RINGv"/>
    <property type="match status" value="1"/>
</dbReference>
<dbReference type="OrthoDB" id="9984778at2759"/>
<gene>
    <name evidence="7" type="ORF">FNV43_RR13333</name>
</gene>
<evidence type="ECO:0000256" key="1">
    <source>
        <dbReference type="ARBA" id="ARBA00022723"/>
    </source>
</evidence>
<dbReference type="SUPFAM" id="SSF57850">
    <property type="entry name" value="RING/U-box"/>
    <property type="match status" value="1"/>
</dbReference>
<organism evidence="7 8">
    <name type="scientific">Rhamnella rubrinervis</name>
    <dbReference type="NCBI Taxonomy" id="2594499"/>
    <lineage>
        <taxon>Eukaryota</taxon>
        <taxon>Viridiplantae</taxon>
        <taxon>Streptophyta</taxon>
        <taxon>Embryophyta</taxon>
        <taxon>Tracheophyta</taxon>
        <taxon>Spermatophyta</taxon>
        <taxon>Magnoliopsida</taxon>
        <taxon>eudicotyledons</taxon>
        <taxon>Gunneridae</taxon>
        <taxon>Pentapetalae</taxon>
        <taxon>rosids</taxon>
        <taxon>fabids</taxon>
        <taxon>Rosales</taxon>
        <taxon>Rhamnaceae</taxon>
        <taxon>rhamnoid group</taxon>
        <taxon>Rhamneae</taxon>
        <taxon>Rhamnella</taxon>
    </lineage>
</organism>
<dbReference type="InterPro" id="IPR011016">
    <property type="entry name" value="Znf_RING-CH"/>
</dbReference>
<dbReference type="Proteomes" id="UP000796880">
    <property type="component" value="Unassembled WGS sequence"/>
</dbReference>
<evidence type="ECO:0000256" key="3">
    <source>
        <dbReference type="ARBA" id="ARBA00022833"/>
    </source>
</evidence>
<proteinExistence type="predicted"/>
<dbReference type="GO" id="GO:0008270">
    <property type="term" value="F:zinc ion binding"/>
    <property type="evidence" value="ECO:0007669"/>
    <property type="project" value="UniProtKB-KW"/>
</dbReference>
<keyword evidence="5" id="KW-0732">Signal</keyword>
<evidence type="ECO:0000256" key="4">
    <source>
        <dbReference type="PROSITE-ProRule" id="PRU00175"/>
    </source>
</evidence>
<evidence type="ECO:0000256" key="5">
    <source>
        <dbReference type="SAM" id="SignalP"/>
    </source>
</evidence>
<name>A0A8K0H104_9ROSA</name>
<dbReference type="GO" id="GO:0016567">
    <property type="term" value="P:protein ubiquitination"/>
    <property type="evidence" value="ECO:0007669"/>
    <property type="project" value="TreeGrafter"/>
</dbReference>
<dbReference type="Gene3D" id="3.30.40.10">
    <property type="entry name" value="Zinc/RING finger domain, C3HC4 (zinc finger)"/>
    <property type="match status" value="1"/>
</dbReference>
<protein>
    <recommendedName>
        <fullName evidence="6">RING-type domain-containing protein</fullName>
    </recommendedName>
</protein>
<dbReference type="InterPro" id="IPR001841">
    <property type="entry name" value="Znf_RING"/>
</dbReference>
<dbReference type="PANTHER" id="PTHR45969">
    <property type="entry name" value="RING ZINC FINGER PROTEIN-RELATED"/>
    <property type="match status" value="1"/>
</dbReference>
<dbReference type="Pfam" id="PF13639">
    <property type="entry name" value="zf-RING_2"/>
    <property type="match status" value="1"/>
</dbReference>
<keyword evidence="1" id="KW-0479">Metal-binding</keyword>
<evidence type="ECO:0000259" key="6">
    <source>
        <dbReference type="PROSITE" id="PS50089"/>
    </source>
</evidence>
<evidence type="ECO:0000313" key="8">
    <source>
        <dbReference type="Proteomes" id="UP000796880"/>
    </source>
</evidence>
<feature type="signal peptide" evidence="5">
    <location>
        <begin position="1"/>
        <end position="15"/>
    </location>
</feature>
<keyword evidence="2 4" id="KW-0863">Zinc-finger</keyword>